<organism evidence="8 9">
    <name type="scientific">Sphingomonas sanguinis</name>
    <dbReference type="NCBI Taxonomy" id="33051"/>
    <lineage>
        <taxon>Bacteria</taxon>
        <taxon>Pseudomonadati</taxon>
        <taxon>Pseudomonadota</taxon>
        <taxon>Alphaproteobacteria</taxon>
        <taxon>Sphingomonadales</taxon>
        <taxon>Sphingomonadaceae</taxon>
        <taxon>Sphingomonas</taxon>
    </lineage>
</organism>
<evidence type="ECO:0000256" key="1">
    <source>
        <dbReference type="ARBA" id="ARBA00001947"/>
    </source>
</evidence>
<dbReference type="EMBL" id="LDTD01000023">
    <property type="protein sequence ID" value="KTT72874.1"/>
    <property type="molecule type" value="Genomic_DNA"/>
</dbReference>
<feature type="region of interest" description="Disordered" evidence="5">
    <location>
        <begin position="136"/>
        <end position="159"/>
    </location>
</feature>
<name>A0A147I3V8_9SPHN</name>
<dbReference type="RefSeq" id="WP_058732496.1">
    <property type="nucleotide sequence ID" value="NZ_LDTD01000023.1"/>
</dbReference>
<dbReference type="InterPro" id="IPR043795">
    <property type="entry name" value="N-alpha-Ac-DABA-like"/>
</dbReference>
<comment type="cofactor">
    <cofactor evidence="1">
        <name>Zn(2+)</name>
        <dbReference type="ChEBI" id="CHEBI:29105"/>
    </cofactor>
</comment>
<evidence type="ECO:0000256" key="5">
    <source>
        <dbReference type="SAM" id="MobiDB-lite"/>
    </source>
</evidence>
<evidence type="ECO:0000313" key="9">
    <source>
        <dbReference type="Proteomes" id="UP000072867"/>
    </source>
</evidence>
<protein>
    <submittedName>
        <fullName evidence="8">Succinylglutamate desuccinylase</fullName>
    </submittedName>
</protein>
<dbReference type="PANTHER" id="PTHR37326:SF1">
    <property type="entry name" value="BLL3975 PROTEIN"/>
    <property type="match status" value="1"/>
</dbReference>
<feature type="domain" description="Succinylglutamate desuccinylase/Aspartoacylase catalytic" evidence="7">
    <location>
        <begin position="80"/>
        <end position="266"/>
    </location>
</feature>
<evidence type="ECO:0000256" key="2">
    <source>
        <dbReference type="ARBA" id="ARBA00022723"/>
    </source>
</evidence>
<evidence type="ECO:0000313" key="8">
    <source>
        <dbReference type="EMBL" id="KTT72874.1"/>
    </source>
</evidence>
<comment type="caution">
    <text evidence="8">The sequence shown here is derived from an EMBL/GenBank/DDBJ whole genome shotgun (WGS) entry which is preliminary data.</text>
</comment>
<keyword evidence="2" id="KW-0479">Metal-binding</keyword>
<feature type="signal peptide" evidence="6">
    <location>
        <begin position="1"/>
        <end position="27"/>
    </location>
</feature>
<dbReference type="AlphaFoldDB" id="A0A147I3V8"/>
<dbReference type="PATRIC" id="fig|33051.3.peg.1640"/>
<dbReference type="PANTHER" id="PTHR37326">
    <property type="entry name" value="BLL3975 PROTEIN"/>
    <property type="match status" value="1"/>
</dbReference>
<evidence type="ECO:0000256" key="3">
    <source>
        <dbReference type="ARBA" id="ARBA00022801"/>
    </source>
</evidence>
<dbReference type="Gene3D" id="3.40.630.10">
    <property type="entry name" value="Zn peptidases"/>
    <property type="match status" value="1"/>
</dbReference>
<keyword evidence="3" id="KW-0378">Hydrolase</keyword>
<evidence type="ECO:0000259" key="7">
    <source>
        <dbReference type="Pfam" id="PF24827"/>
    </source>
</evidence>
<keyword evidence="4" id="KW-0862">Zinc</keyword>
<accession>A0A147I3V8</accession>
<dbReference type="CDD" id="cd06251">
    <property type="entry name" value="M14_ASTE_ASPA-like"/>
    <property type="match status" value="1"/>
</dbReference>
<dbReference type="InterPro" id="IPR053138">
    <property type="entry name" value="N-alpha-Ac-DABA_deacetylase"/>
</dbReference>
<dbReference type="STRING" id="33051.SB4_06635"/>
<dbReference type="GO" id="GO:0016788">
    <property type="term" value="F:hydrolase activity, acting on ester bonds"/>
    <property type="evidence" value="ECO:0007669"/>
    <property type="project" value="InterPro"/>
</dbReference>
<feature type="chain" id="PRO_5007548322" evidence="6">
    <location>
        <begin position="28"/>
        <end position="380"/>
    </location>
</feature>
<dbReference type="SUPFAM" id="SSF53187">
    <property type="entry name" value="Zn-dependent exopeptidases"/>
    <property type="match status" value="1"/>
</dbReference>
<dbReference type="GO" id="GO:0046872">
    <property type="term" value="F:metal ion binding"/>
    <property type="evidence" value="ECO:0007669"/>
    <property type="project" value="UniProtKB-KW"/>
</dbReference>
<dbReference type="InterPro" id="IPR055438">
    <property type="entry name" value="AstE_AspA_cat"/>
</dbReference>
<sequence>MSRLFSVLARPLLAVALFAALPTAAMAGEPGDRIDGSPVIEKLDVATMPPGKTRLWLRVDDNEIGQGYYVPIIVVKGAQPGPRFLLTAGIHGDELNGIGVIHQLVEGLDPATMKGTLIAMPGLNAPGLRNSTRAFTGGHNGSGENLNRLIPRDPHVQGDEGNAAQRYARRLWSRVFTGNTDFAIDLHTQSRGGAYPAYVFVATPVAKRIAMMLRPDSVYVNAGIDGAVEDMLNANAIPAVTYELGGAEVFDNAMIARGLRGVRNVMIDRGMLPGKPDIRDPEPFLGNVVTNVDSPRGGWAQLRVKLNQYVKKGDVLAVVTDPFGRTIATLTAPLDARVAGLGTDPRTQPGDMVVRLLSWDDSLPCKRDGCPSTVTPIKAR</sequence>
<evidence type="ECO:0000256" key="6">
    <source>
        <dbReference type="SAM" id="SignalP"/>
    </source>
</evidence>
<dbReference type="Proteomes" id="UP000072867">
    <property type="component" value="Unassembled WGS sequence"/>
</dbReference>
<dbReference type="Pfam" id="PF24827">
    <property type="entry name" value="AstE_AspA_cat"/>
    <property type="match status" value="1"/>
</dbReference>
<evidence type="ECO:0000256" key="4">
    <source>
        <dbReference type="ARBA" id="ARBA00022833"/>
    </source>
</evidence>
<keyword evidence="6" id="KW-0732">Signal</keyword>
<dbReference type="GO" id="GO:0016811">
    <property type="term" value="F:hydrolase activity, acting on carbon-nitrogen (but not peptide) bonds, in linear amides"/>
    <property type="evidence" value="ECO:0007669"/>
    <property type="project" value="InterPro"/>
</dbReference>
<gene>
    <name evidence="8" type="ORF">NS319_03890</name>
</gene>
<reference evidence="8 9" key="1">
    <citation type="journal article" date="2016" name="Front. Microbiol.">
        <title>Genomic Resource of Rice Seed Associated Bacteria.</title>
        <authorList>
            <person name="Midha S."/>
            <person name="Bansal K."/>
            <person name="Sharma S."/>
            <person name="Kumar N."/>
            <person name="Patil P.P."/>
            <person name="Chaudhry V."/>
            <person name="Patil P.B."/>
        </authorList>
    </citation>
    <scope>NUCLEOTIDE SEQUENCE [LARGE SCALE GENOMIC DNA]</scope>
    <source>
        <strain evidence="8 9">NS319</strain>
    </source>
</reference>
<proteinExistence type="predicted"/>
<dbReference type="PIRSF" id="PIRSF039012">
    <property type="entry name" value="ASP"/>
    <property type="match status" value="1"/>
</dbReference>